<dbReference type="SUPFAM" id="SSF47226">
    <property type="entry name" value="Histidine-containing phosphotransfer domain, HPT domain"/>
    <property type="match status" value="1"/>
</dbReference>
<keyword evidence="5" id="KW-1185">Reference proteome</keyword>
<evidence type="ECO:0000256" key="1">
    <source>
        <dbReference type="ARBA" id="ARBA00023012"/>
    </source>
</evidence>
<gene>
    <name evidence="4" type="ORF">GCM10011487_51760</name>
</gene>
<dbReference type="EMBL" id="BLJN01000005">
    <property type="protein sequence ID" value="GFE83176.1"/>
    <property type="molecule type" value="Genomic_DNA"/>
</dbReference>
<evidence type="ECO:0000313" key="5">
    <source>
        <dbReference type="Proteomes" id="UP000445000"/>
    </source>
</evidence>
<feature type="domain" description="HPt" evidence="3">
    <location>
        <begin position="19"/>
        <end position="117"/>
    </location>
</feature>
<dbReference type="InterPro" id="IPR008207">
    <property type="entry name" value="Sig_transdc_His_kin_Hpt_dom"/>
</dbReference>
<feature type="modified residue" description="Phosphohistidine" evidence="2">
    <location>
        <position position="58"/>
    </location>
</feature>
<comment type="caution">
    <text evidence="4">The sequence shown here is derived from an EMBL/GenBank/DDBJ whole genome shotgun (WGS) entry which is preliminary data.</text>
</comment>
<dbReference type="GO" id="GO:0004672">
    <property type="term" value="F:protein kinase activity"/>
    <property type="evidence" value="ECO:0007669"/>
    <property type="project" value="UniProtKB-ARBA"/>
</dbReference>
<dbReference type="PROSITE" id="PS50894">
    <property type="entry name" value="HPT"/>
    <property type="match status" value="1"/>
</dbReference>
<dbReference type="AlphaFoldDB" id="A0A829YKZ1"/>
<dbReference type="Proteomes" id="UP000445000">
    <property type="component" value="Unassembled WGS sequence"/>
</dbReference>
<evidence type="ECO:0000259" key="3">
    <source>
        <dbReference type="PROSITE" id="PS50894"/>
    </source>
</evidence>
<evidence type="ECO:0000313" key="4">
    <source>
        <dbReference type="EMBL" id="GFE83176.1"/>
    </source>
</evidence>
<accession>A0A829YKZ1</accession>
<proteinExistence type="predicted"/>
<evidence type="ECO:0000256" key="2">
    <source>
        <dbReference type="PROSITE-ProRule" id="PRU00110"/>
    </source>
</evidence>
<name>A0A829YKZ1_9GAMM</name>
<dbReference type="RefSeq" id="WP_161814777.1">
    <property type="nucleotide sequence ID" value="NZ_BLJN01000005.1"/>
</dbReference>
<dbReference type="InterPro" id="IPR036641">
    <property type="entry name" value="HPT_dom_sf"/>
</dbReference>
<dbReference type="Pfam" id="PF01627">
    <property type="entry name" value="Hpt"/>
    <property type="match status" value="1"/>
</dbReference>
<dbReference type="GO" id="GO:0000160">
    <property type="term" value="P:phosphorelay signal transduction system"/>
    <property type="evidence" value="ECO:0007669"/>
    <property type="project" value="UniProtKB-KW"/>
</dbReference>
<reference evidence="5" key="1">
    <citation type="submission" date="2020-01" db="EMBL/GenBank/DDBJ databases">
        <title>'Steroidobacter agaridevorans' sp. nov., agar-degrading bacteria isolated from rhizosphere soils.</title>
        <authorList>
            <person name="Ikenaga M."/>
            <person name="Kataoka M."/>
            <person name="Murouchi A."/>
            <person name="Katsuragi S."/>
            <person name="Sakai M."/>
        </authorList>
    </citation>
    <scope>NUCLEOTIDE SEQUENCE [LARGE SCALE GENOMIC DNA]</scope>
    <source>
        <strain evidence="5">YU21-B</strain>
    </source>
</reference>
<sequence>MNTAPVLDRKQLLEITDGDAEFEQELLGTYRASATGTLGRLRTALAAGESTQVIREAHALKGASLNVGASALGECAAAIERAARAGNLTLARHEARELGAHEAALWAELDRSRAPER</sequence>
<keyword evidence="1" id="KW-0902">Two-component regulatory system</keyword>
<protein>
    <recommendedName>
        <fullName evidence="3">HPt domain-containing protein</fullName>
    </recommendedName>
</protein>
<keyword evidence="2" id="KW-0597">Phosphoprotein</keyword>
<organism evidence="4 5">
    <name type="scientific">Steroidobacter agaridevorans</name>
    <dbReference type="NCBI Taxonomy" id="2695856"/>
    <lineage>
        <taxon>Bacteria</taxon>
        <taxon>Pseudomonadati</taxon>
        <taxon>Pseudomonadota</taxon>
        <taxon>Gammaproteobacteria</taxon>
        <taxon>Steroidobacterales</taxon>
        <taxon>Steroidobacteraceae</taxon>
        <taxon>Steroidobacter</taxon>
    </lineage>
</organism>
<dbReference type="Gene3D" id="1.20.120.160">
    <property type="entry name" value="HPT domain"/>
    <property type="match status" value="1"/>
</dbReference>